<dbReference type="InterPro" id="IPR000864">
    <property type="entry name" value="Prot_inh_pot1"/>
</dbReference>
<evidence type="ECO:0000256" key="1">
    <source>
        <dbReference type="ARBA" id="ARBA00008210"/>
    </source>
</evidence>
<keyword evidence="3" id="KW-0722">Serine protease inhibitor</keyword>
<name>A0A814STF7_ADIRI</name>
<feature type="signal peptide" evidence="4">
    <location>
        <begin position="1"/>
        <end position="29"/>
    </location>
</feature>
<dbReference type="InterPro" id="IPR036354">
    <property type="entry name" value="Prot_inh_pot1_sf"/>
</dbReference>
<evidence type="ECO:0000256" key="2">
    <source>
        <dbReference type="ARBA" id="ARBA00022690"/>
    </source>
</evidence>
<dbReference type="PRINTS" id="PR00292">
    <property type="entry name" value="POTATOINHBTR"/>
</dbReference>
<evidence type="ECO:0000256" key="3">
    <source>
        <dbReference type="ARBA" id="ARBA00022900"/>
    </source>
</evidence>
<dbReference type="Proteomes" id="UP000663852">
    <property type="component" value="Unassembled WGS sequence"/>
</dbReference>
<comment type="caution">
    <text evidence="5">The sequence shown here is derived from an EMBL/GenBank/DDBJ whole genome shotgun (WGS) entry which is preliminary data.</text>
</comment>
<dbReference type="OrthoDB" id="10013825at2759"/>
<reference evidence="5" key="1">
    <citation type="submission" date="2021-02" db="EMBL/GenBank/DDBJ databases">
        <authorList>
            <person name="Nowell W R."/>
        </authorList>
    </citation>
    <scope>NUCLEOTIDE SEQUENCE</scope>
</reference>
<dbReference type="Pfam" id="PF09619">
    <property type="entry name" value="YscW"/>
    <property type="match status" value="1"/>
</dbReference>
<dbReference type="GO" id="GO:0004867">
    <property type="term" value="F:serine-type endopeptidase inhibitor activity"/>
    <property type="evidence" value="ECO:0007669"/>
    <property type="project" value="UniProtKB-KW"/>
</dbReference>
<dbReference type="Gene3D" id="3.30.10.10">
    <property type="entry name" value="Trypsin Inhibitor V, subunit A"/>
    <property type="match status" value="1"/>
</dbReference>
<feature type="chain" id="PRO_5032794331" evidence="4">
    <location>
        <begin position="30"/>
        <end position="223"/>
    </location>
</feature>
<dbReference type="PANTHER" id="PTHR33091">
    <property type="entry name" value="PROTEIN, PUTATIVE, EXPRESSED-RELATED"/>
    <property type="match status" value="1"/>
</dbReference>
<dbReference type="SUPFAM" id="SSF54654">
    <property type="entry name" value="CI-2 family of serine protease inhibitors"/>
    <property type="match status" value="1"/>
</dbReference>
<dbReference type="InterPro" id="IPR039366">
    <property type="entry name" value="Pilotin"/>
</dbReference>
<organism evidence="5 6">
    <name type="scientific">Adineta ricciae</name>
    <name type="common">Rotifer</name>
    <dbReference type="NCBI Taxonomy" id="249248"/>
    <lineage>
        <taxon>Eukaryota</taxon>
        <taxon>Metazoa</taxon>
        <taxon>Spiralia</taxon>
        <taxon>Gnathifera</taxon>
        <taxon>Rotifera</taxon>
        <taxon>Eurotatoria</taxon>
        <taxon>Bdelloidea</taxon>
        <taxon>Adinetida</taxon>
        <taxon>Adinetidae</taxon>
        <taxon>Adineta</taxon>
    </lineage>
</organism>
<proteinExistence type="inferred from homology"/>
<evidence type="ECO:0000256" key="4">
    <source>
        <dbReference type="SAM" id="SignalP"/>
    </source>
</evidence>
<dbReference type="PANTHER" id="PTHR33091:SF83">
    <property type="entry name" value="SERINE PROTEASE INHIBITOR, POTATO INHIBITOR I-TYPE FAMILY PROTEIN-RELATED"/>
    <property type="match status" value="1"/>
</dbReference>
<comment type="similarity">
    <text evidence="1">Belongs to the protease inhibitor I13 (potato type I serine protease inhibitor) family.</text>
</comment>
<keyword evidence="2" id="KW-0646">Protease inhibitor</keyword>
<dbReference type="PROSITE" id="PS00285">
    <property type="entry name" value="POTATO_INHIBITOR"/>
    <property type="match status" value="1"/>
</dbReference>
<gene>
    <name evidence="5" type="ORF">EDS130_LOCUS22682</name>
</gene>
<keyword evidence="4" id="KW-0732">Signal</keyword>
<accession>A0A814STF7</accession>
<dbReference type="GO" id="GO:0009611">
    <property type="term" value="P:response to wounding"/>
    <property type="evidence" value="ECO:0007669"/>
    <property type="project" value="InterPro"/>
</dbReference>
<sequence length="223" mass="24771">MLRKISRDVSPMKSLRRIGFIFCIVCVLALNDAVPTSKTEEKLVIRGRVLFPENSKVRIERGAKVTVELQDVSLLDAPAKVIAKGTEKASRFPIAFAIKYLPSQITKGYTYSINVAIRNKQNELLYINDVHIPITPLGAQRTKFISVPVIRVKKDKPTANKTQWPELVGQKGEHAVKVIKKETGFTNVVTILEGSPVTLDYSTSRVRVIVNNKGIVTHTPIVG</sequence>
<dbReference type="Pfam" id="PF00280">
    <property type="entry name" value="potato_inhibit"/>
    <property type="match status" value="1"/>
</dbReference>
<protein>
    <submittedName>
        <fullName evidence="5">Uncharacterized protein</fullName>
    </submittedName>
</protein>
<dbReference type="EMBL" id="CAJNOJ010000120">
    <property type="protein sequence ID" value="CAF1152337.1"/>
    <property type="molecule type" value="Genomic_DNA"/>
</dbReference>
<dbReference type="AlphaFoldDB" id="A0A814STF7"/>
<evidence type="ECO:0000313" key="6">
    <source>
        <dbReference type="Proteomes" id="UP000663852"/>
    </source>
</evidence>
<evidence type="ECO:0000313" key="5">
    <source>
        <dbReference type="EMBL" id="CAF1152337.1"/>
    </source>
</evidence>